<dbReference type="Proteomes" id="UP001600894">
    <property type="component" value="Unassembled WGS sequence"/>
</dbReference>
<dbReference type="RefSeq" id="WP_390470381.1">
    <property type="nucleotide sequence ID" value="NZ_BAABXL010000001.1"/>
</dbReference>
<name>A0ABQ0B001_9FIRM</name>
<dbReference type="EMBL" id="BAABXL010000001">
    <property type="protein sequence ID" value="GAA6269613.1"/>
    <property type="molecule type" value="Genomic_DNA"/>
</dbReference>
<gene>
    <name evidence="1" type="ORF">F130042H8_26730</name>
</gene>
<organism evidence="1 2">
    <name type="scientific">Enterocloster alcoholdehydrogenati</name>
    <dbReference type="NCBI Taxonomy" id="2547410"/>
    <lineage>
        <taxon>Bacteria</taxon>
        <taxon>Bacillati</taxon>
        <taxon>Bacillota</taxon>
        <taxon>Clostridia</taxon>
        <taxon>Lachnospirales</taxon>
        <taxon>Lachnospiraceae</taxon>
        <taxon>Enterocloster</taxon>
    </lineage>
</organism>
<dbReference type="Pfam" id="PF13730">
    <property type="entry name" value="HTH_36"/>
    <property type="match status" value="1"/>
</dbReference>
<accession>A0ABQ0B001</accession>
<evidence type="ECO:0008006" key="3">
    <source>
        <dbReference type="Google" id="ProtNLM"/>
    </source>
</evidence>
<evidence type="ECO:0000313" key="1">
    <source>
        <dbReference type="EMBL" id="GAA6269613.1"/>
    </source>
</evidence>
<dbReference type="InterPro" id="IPR036388">
    <property type="entry name" value="WH-like_DNA-bd_sf"/>
</dbReference>
<comment type="caution">
    <text evidence="1">The sequence shown here is derived from an EMBL/GenBank/DDBJ whole genome shotgun (WGS) entry which is preliminary data.</text>
</comment>
<reference evidence="1 2" key="1">
    <citation type="submission" date="2024-04" db="EMBL/GenBank/DDBJ databases">
        <title>Defined microbial consortia suppress multidrug-resistant proinflammatory Enterobacteriaceae via ecological control.</title>
        <authorList>
            <person name="Furuichi M."/>
            <person name="Kawaguchi T."/>
            <person name="Pust M."/>
            <person name="Yasuma K."/>
            <person name="Plichta D."/>
            <person name="Hasegawa N."/>
            <person name="Ohya T."/>
            <person name="Bhattarai S."/>
            <person name="Sasajima S."/>
            <person name="Aoto Y."/>
            <person name="Tuganbaev T."/>
            <person name="Yaginuma M."/>
            <person name="Ueda M."/>
            <person name="Okahashi N."/>
            <person name="Amafuji K."/>
            <person name="Kiridooshi Y."/>
            <person name="Sugita K."/>
            <person name="Strazar M."/>
            <person name="Skelly A."/>
            <person name="Suda W."/>
            <person name="Hattori M."/>
            <person name="Nakamoto N."/>
            <person name="Caballero S."/>
            <person name="Norman J."/>
            <person name="Olle B."/>
            <person name="Tanoue T."/>
            <person name="Arita M."/>
            <person name="Bucci V."/>
            <person name="Atarashi K."/>
            <person name="Xavier R."/>
            <person name="Honda K."/>
        </authorList>
    </citation>
    <scope>NUCLEOTIDE SEQUENCE [LARGE SCALE GENOMIC DNA]</scope>
    <source>
        <strain evidence="2">f13</strain>
    </source>
</reference>
<proteinExistence type="predicted"/>
<dbReference type="Gene3D" id="1.10.10.10">
    <property type="entry name" value="Winged helix-like DNA-binding domain superfamily/Winged helix DNA-binding domain"/>
    <property type="match status" value="1"/>
</dbReference>
<protein>
    <recommendedName>
        <fullName evidence="3">Helix-turn-helix protein</fullName>
    </recommendedName>
</protein>
<keyword evidence="2" id="KW-1185">Reference proteome</keyword>
<sequence>MGDLISNQLQVEGVNCKGFGIIPKYVMIDNDLAIEAKTIYAYICSLAGNGKTAFPARDRILTDLQISKDAYYKYFRQLLDNGYIVVNQEKNTNGSFGKNIYTLISNPKKFEKKDDKDTNQTYSRIRFSGLKAMGFGIIPRAVMLDSRLPIKSKGIYAYFCSFTGSGNSAFPRKETILYHLGITEKTYYKFYTLLTGLNYITAVQRHIEGRLQVNDYYLMDMPNKDNAVKKVDIATKIQDCKNQDTADICTRIQDCKNQDTADTCTRIQDCKNQDTADTCTRIQDCRNQDTADMDNMIQDCRNQDTVKQDTTKQDTNINNLTINNSTINNPSLSLDSERKREEQIQADVEKELLSMRKLPYWYKTNEQYITAAIHFMSNWNTLYPKGYKDPLMQRVYNLFNEALIQMCTEEKMVLKGCQISYAKVIDKINQSAIFYENHIDISEFAEPAMDNFYNACVNFNIKNPIQYMKSCIWDAMLTGSIRMFAQLKQDVYY</sequence>
<evidence type="ECO:0000313" key="2">
    <source>
        <dbReference type="Proteomes" id="UP001600894"/>
    </source>
</evidence>